<name>A0A5N1J2J0_9BACT</name>
<dbReference type="Proteomes" id="UP000326570">
    <property type="component" value="Unassembled WGS sequence"/>
</dbReference>
<reference evidence="1 2" key="1">
    <citation type="submission" date="2019-09" db="EMBL/GenBank/DDBJ databases">
        <title>Genome sequence of Adhaeribacter sp. M2.</title>
        <authorList>
            <person name="Srinivasan S."/>
        </authorList>
    </citation>
    <scope>NUCLEOTIDE SEQUENCE [LARGE SCALE GENOMIC DNA]</scope>
    <source>
        <strain evidence="1 2">M2</strain>
    </source>
</reference>
<dbReference type="RefSeq" id="WP_150902643.1">
    <property type="nucleotide sequence ID" value="NZ_VTWT01000002.1"/>
</dbReference>
<protein>
    <recommendedName>
        <fullName evidence="3">Polysaccharide deacetylase family protein</fullName>
    </recommendedName>
</protein>
<keyword evidence="2" id="KW-1185">Reference proteome</keyword>
<comment type="caution">
    <text evidence="1">The sequence shown here is derived from an EMBL/GenBank/DDBJ whole genome shotgun (WGS) entry which is preliminary data.</text>
</comment>
<dbReference type="InterPro" id="IPR011330">
    <property type="entry name" value="Glyco_hydro/deAcase_b/a-brl"/>
</dbReference>
<evidence type="ECO:0000313" key="1">
    <source>
        <dbReference type="EMBL" id="KAA9340716.1"/>
    </source>
</evidence>
<gene>
    <name evidence="1" type="ORF">F0P94_04625</name>
</gene>
<dbReference type="Gene3D" id="3.20.20.370">
    <property type="entry name" value="Glycoside hydrolase/deacetylase"/>
    <property type="match status" value="1"/>
</dbReference>
<sequence>MNIYVTYDYELCFGGQTGTIEKCMLEPTYKLMQLAKLHQAHFTFFVDVLYLMKLKEYSFIDTLAEEFQAIKKQLEALIEQGHDVQLHLHTHWINARYDGEWNLDLPNYRIHKFTTEEINKIVGTSVKFLEDITKQKVFAFRAGGWCLQPFDKLKEAFANHGVWLDSTVFYKGYNHTPTNLYDFRKSPDLDLWKFDDDPLKIEADGAFTELPITSCAVSPLFYWKTVFFKKLFPKKHAVIGDGTFLRSNKAQMVRLLLTPSHAVVSCDGYRSSLLEPTFKAFSNTSKANFVVIGHPKLMSAYSLDKLESFIFNTTKQGHRFTSIHEVFGAPKTEEALTQANSPTELSNNP</sequence>
<accession>A0A5N1J2J0</accession>
<dbReference type="AlphaFoldDB" id="A0A5N1J2J0"/>
<dbReference type="EMBL" id="VTWT01000002">
    <property type="protein sequence ID" value="KAA9340716.1"/>
    <property type="molecule type" value="Genomic_DNA"/>
</dbReference>
<evidence type="ECO:0000313" key="2">
    <source>
        <dbReference type="Proteomes" id="UP000326570"/>
    </source>
</evidence>
<evidence type="ECO:0008006" key="3">
    <source>
        <dbReference type="Google" id="ProtNLM"/>
    </source>
</evidence>
<proteinExistence type="predicted"/>
<dbReference type="GO" id="GO:0005975">
    <property type="term" value="P:carbohydrate metabolic process"/>
    <property type="evidence" value="ECO:0007669"/>
    <property type="project" value="InterPro"/>
</dbReference>
<dbReference type="SUPFAM" id="SSF88713">
    <property type="entry name" value="Glycoside hydrolase/deacetylase"/>
    <property type="match status" value="1"/>
</dbReference>
<organism evidence="1 2">
    <name type="scientific">Adhaeribacter soli</name>
    <dbReference type="NCBI Taxonomy" id="2607655"/>
    <lineage>
        <taxon>Bacteria</taxon>
        <taxon>Pseudomonadati</taxon>
        <taxon>Bacteroidota</taxon>
        <taxon>Cytophagia</taxon>
        <taxon>Cytophagales</taxon>
        <taxon>Hymenobacteraceae</taxon>
        <taxon>Adhaeribacter</taxon>
    </lineage>
</organism>